<sequence>MTLLLLICSNGLIDAERVVCSFSSAAINRPGENSFKLADIPLSLCTHVVYDYYFSFKLLSNHSELDAMDNGLQKFADLKRNKTDLKLLMRLPGPIFLEEAGKILIANILWFVDSMNVDGVELLWVGGNEEELYSFVEKLRSSFVAAGHPSKEVNFLAQIDQRVFDHARLCRLVDYVHLFVTGERLPMYRAYSSTPTAKTTLDVGDVNYERALDHYIEASCPANKIVLATVLAAQIYTLGIVENRDPPKELSTLCILTSGMCLCGYMKICPSFKENGWTFGWDDTEGLAPHAMQGNLWVAYENEASVGRKGEIARIKQLAGVYVFSLEMDDYRGKCGSGLYPLTMALSRSFRGTAIDEEATQIDLPINDDQNGYDRN</sequence>
<dbReference type="Gene3D" id="3.20.20.80">
    <property type="entry name" value="Glycosidases"/>
    <property type="match status" value="1"/>
</dbReference>
<dbReference type="InterPro" id="IPR029070">
    <property type="entry name" value="Chitinase_insertion_sf"/>
</dbReference>
<dbReference type="Pfam" id="PF00704">
    <property type="entry name" value="Glyco_hydro_18"/>
    <property type="match status" value="1"/>
</dbReference>
<dbReference type="EnsemblMetazoa" id="AMAM013728-RA">
    <property type="protein sequence ID" value="AMAM013728-PA"/>
    <property type="gene ID" value="AMAM013728"/>
</dbReference>
<dbReference type="Gene3D" id="3.10.50.10">
    <property type="match status" value="1"/>
</dbReference>
<dbReference type="Proteomes" id="UP000075901">
    <property type="component" value="Unassembled WGS sequence"/>
</dbReference>
<dbReference type="GO" id="GO:0006032">
    <property type="term" value="P:chitin catabolic process"/>
    <property type="evidence" value="ECO:0007669"/>
    <property type="project" value="TreeGrafter"/>
</dbReference>
<dbReference type="AlphaFoldDB" id="A0A182SUK3"/>
<dbReference type="GO" id="GO:0008061">
    <property type="term" value="F:chitin binding"/>
    <property type="evidence" value="ECO:0007669"/>
    <property type="project" value="InterPro"/>
</dbReference>
<keyword evidence="1 2" id="KW-0732">Signal</keyword>
<dbReference type="PROSITE" id="PS51910">
    <property type="entry name" value="GH18_2"/>
    <property type="match status" value="1"/>
</dbReference>
<dbReference type="SMART" id="SM00636">
    <property type="entry name" value="Glyco_18"/>
    <property type="match status" value="1"/>
</dbReference>
<evidence type="ECO:0000256" key="2">
    <source>
        <dbReference type="SAM" id="SignalP"/>
    </source>
</evidence>
<dbReference type="InterPro" id="IPR017853">
    <property type="entry name" value="GH"/>
</dbReference>
<feature type="signal peptide" evidence="2">
    <location>
        <begin position="1"/>
        <end position="15"/>
    </location>
</feature>
<organism evidence="4 5">
    <name type="scientific">Anopheles maculatus</name>
    <dbReference type="NCBI Taxonomy" id="74869"/>
    <lineage>
        <taxon>Eukaryota</taxon>
        <taxon>Metazoa</taxon>
        <taxon>Ecdysozoa</taxon>
        <taxon>Arthropoda</taxon>
        <taxon>Hexapoda</taxon>
        <taxon>Insecta</taxon>
        <taxon>Pterygota</taxon>
        <taxon>Neoptera</taxon>
        <taxon>Endopterygota</taxon>
        <taxon>Diptera</taxon>
        <taxon>Nematocera</taxon>
        <taxon>Culicoidea</taxon>
        <taxon>Culicidae</taxon>
        <taxon>Anophelinae</taxon>
        <taxon>Anopheles</taxon>
        <taxon>Anopheles maculatus group</taxon>
    </lineage>
</organism>
<feature type="domain" description="GH18" evidence="3">
    <location>
        <begin position="16"/>
        <end position="353"/>
    </location>
</feature>
<reference evidence="5" key="1">
    <citation type="submission" date="2013-09" db="EMBL/GenBank/DDBJ databases">
        <title>The Genome Sequence of Anopheles maculatus species B.</title>
        <authorList>
            <consortium name="The Broad Institute Genomics Platform"/>
            <person name="Neafsey D.E."/>
            <person name="Besansky N."/>
            <person name="Howell P."/>
            <person name="Walton C."/>
            <person name="Young S.K."/>
            <person name="Zeng Q."/>
            <person name="Gargeya S."/>
            <person name="Fitzgerald M."/>
            <person name="Haas B."/>
            <person name="Abouelleil A."/>
            <person name="Allen A.W."/>
            <person name="Alvarado L."/>
            <person name="Arachchi H.M."/>
            <person name="Berlin A.M."/>
            <person name="Chapman S.B."/>
            <person name="Gainer-Dewar J."/>
            <person name="Goldberg J."/>
            <person name="Griggs A."/>
            <person name="Gujja S."/>
            <person name="Hansen M."/>
            <person name="Howarth C."/>
            <person name="Imamovic A."/>
            <person name="Ireland A."/>
            <person name="Larimer J."/>
            <person name="McCowan C."/>
            <person name="Murphy C."/>
            <person name="Pearson M."/>
            <person name="Poon T.W."/>
            <person name="Priest M."/>
            <person name="Roberts A."/>
            <person name="Saif S."/>
            <person name="Shea T."/>
            <person name="Sisk P."/>
            <person name="Sykes S."/>
            <person name="Wortman J."/>
            <person name="Nusbaum C."/>
            <person name="Birren B."/>
        </authorList>
    </citation>
    <scope>NUCLEOTIDE SEQUENCE [LARGE SCALE GENOMIC DNA]</scope>
    <source>
        <strain evidence="5">maculatus3</strain>
    </source>
</reference>
<dbReference type="PANTHER" id="PTHR11177:SF144">
    <property type="entry name" value="CHITINASE 5"/>
    <property type="match status" value="1"/>
</dbReference>
<proteinExistence type="predicted"/>
<dbReference type="InterPro" id="IPR050314">
    <property type="entry name" value="Glycosyl_Hydrlase_18"/>
</dbReference>
<evidence type="ECO:0000313" key="5">
    <source>
        <dbReference type="Proteomes" id="UP000075901"/>
    </source>
</evidence>
<reference evidence="4" key="2">
    <citation type="submission" date="2020-05" db="UniProtKB">
        <authorList>
            <consortium name="EnsemblMetazoa"/>
        </authorList>
    </citation>
    <scope>IDENTIFICATION</scope>
    <source>
        <strain evidence="4">maculatus3</strain>
    </source>
</reference>
<evidence type="ECO:0000313" key="4">
    <source>
        <dbReference type="EnsemblMetazoa" id="AMAM013728-PA"/>
    </source>
</evidence>
<dbReference type="GO" id="GO:0005576">
    <property type="term" value="C:extracellular region"/>
    <property type="evidence" value="ECO:0007669"/>
    <property type="project" value="TreeGrafter"/>
</dbReference>
<dbReference type="SUPFAM" id="SSF51445">
    <property type="entry name" value="(Trans)glycosidases"/>
    <property type="match status" value="1"/>
</dbReference>
<evidence type="ECO:0000259" key="3">
    <source>
        <dbReference type="PROSITE" id="PS51910"/>
    </source>
</evidence>
<dbReference type="VEuPathDB" id="VectorBase:AMAM013728"/>
<keyword evidence="5" id="KW-1185">Reference proteome</keyword>
<accession>A0A182SUK3</accession>
<dbReference type="InterPro" id="IPR001223">
    <property type="entry name" value="Glyco_hydro18_cat"/>
</dbReference>
<evidence type="ECO:0000256" key="1">
    <source>
        <dbReference type="ARBA" id="ARBA00022729"/>
    </source>
</evidence>
<dbReference type="PANTHER" id="PTHR11177">
    <property type="entry name" value="CHITINASE"/>
    <property type="match status" value="1"/>
</dbReference>
<dbReference type="GO" id="GO:0005975">
    <property type="term" value="P:carbohydrate metabolic process"/>
    <property type="evidence" value="ECO:0007669"/>
    <property type="project" value="InterPro"/>
</dbReference>
<protein>
    <recommendedName>
        <fullName evidence="3">GH18 domain-containing protein</fullName>
    </recommendedName>
</protein>
<feature type="chain" id="PRO_5013062772" description="GH18 domain-containing protein" evidence="2">
    <location>
        <begin position="16"/>
        <end position="376"/>
    </location>
</feature>
<dbReference type="InterPro" id="IPR011583">
    <property type="entry name" value="Chitinase_II/V-like_cat"/>
</dbReference>
<dbReference type="GO" id="GO:0004568">
    <property type="term" value="F:chitinase activity"/>
    <property type="evidence" value="ECO:0007669"/>
    <property type="project" value="TreeGrafter"/>
</dbReference>
<name>A0A182SUK3_9DIPT</name>